<gene>
    <name evidence="3" type="ORF">FEN17_02310</name>
</gene>
<dbReference type="AlphaFoldDB" id="A0A5R9L1P7"/>
<organism evidence="3 4">
    <name type="scientific">Dyadobacter luticola</name>
    <dbReference type="NCBI Taxonomy" id="1979387"/>
    <lineage>
        <taxon>Bacteria</taxon>
        <taxon>Pseudomonadati</taxon>
        <taxon>Bacteroidota</taxon>
        <taxon>Cytophagia</taxon>
        <taxon>Cytophagales</taxon>
        <taxon>Spirosomataceae</taxon>
        <taxon>Dyadobacter</taxon>
    </lineage>
</organism>
<sequence>MKKFTLLFLFLLPLIALKCDDHDLPAIQKVETTLSGANEVPANNTQASGKFSGTFDPTTKLLKFSLTYTGLVPTAGHIHTGAAGTNGPVTIPFLSVATSPIVYEVALTDAQVTALQTGNLYTNLHTPMYPGGEIRGQLAIVP</sequence>
<dbReference type="EMBL" id="VCEJ01000002">
    <property type="protein sequence ID" value="TLV02482.1"/>
    <property type="molecule type" value="Genomic_DNA"/>
</dbReference>
<keyword evidence="1" id="KW-0732">Signal</keyword>
<dbReference type="Proteomes" id="UP000306402">
    <property type="component" value="Unassembled WGS sequence"/>
</dbReference>
<keyword evidence="4" id="KW-1185">Reference proteome</keyword>
<name>A0A5R9L1P7_9BACT</name>
<dbReference type="SMART" id="SM00754">
    <property type="entry name" value="CHRD"/>
    <property type="match status" value="1"/>
</dbReference>
<feature type="signal peptide" evidence="1">
    <location>
        <begin position="1"/>
        <end position="18"/>
    </location>
</feature>
<evidence type="ECO:0000259" key="2">
    <source>
        <dbReference type="PROSITE" id="PS50933"/>
    </source>
</evidence>
<comment type="caution">
    <text evidence="3">The sequence shown here is derived from an EMBL/GenBank/DDBJ whole genome shotgun (WGS) entry which is preliminary data.</text>
</comment>
<evidence type="ECO:0000313" key="3">
    <source>
        <dbReference type="EMBL" id="TLV02482.1"/>
    </source>
</evidence>
<feature type="domain" description="CHRD" evidence="2">
    <location>
        <begin position="26"/>
        <end position="142"/>
    </location>
</feature>
<feature type="chain" id="PRO_5024296088" evidence="1">
    <location>
        <begin position="19"/>
        <end position="142"/>
    </location>
</feature>
<proteinExistence type="predicted"/>
<evidence type="ECO:0000256" key="1">
    <source>
        <dbReference type="SAM" id="SignalP"/>
    </source>
</evidence>
<evidence type="ECO:0000313" key="4">
    <source>
        <dbReference type="Proteomes" id="UP000306402"/>
    </source>
</evidence>
<accession>A0A5R9L1P7</accession>
<dbReference type="RefSeq" id="WP_138363693.1">
    <property type="nucleotide sequence ID" value="NZ_VCEJ01000002.1"/>
</dbReference>
<dbReference type="OrthoDB" id="571052at2"/>
<dbReference type="Pfam" id="PF07452">
    <property type="entry name" value="CHRD"/>
    <property type="match status" value="1"/>
</dbReference>
<protein>
    <submittedName>
        <fullName evidence="3">CHRD domain-containing protein</fullName>
    </submittedName>
</protein>
<dbReference type="InterPro" id="IPR010895">
    <property type="entry name" value="CHRD"/>
</dbReference>
<reference evidence="3 4" key="1">
    <citation type="submission" date="2019-05" db="EMBL/GenBank/DDBJ databases">
        <authorList>
            <person name="Qu J.-H."/>
        </authorList>
    </citation>
    <scope>NUCLEOTIDE SEQUENCE [LARGE SCALE GENOMIC DNA]</scope>
    <source>
        <strain evidence="3 4">T17</strain>
    </source>
</reference>
<dbReference type="PROSITE" id="PS50933">
    <property type="entry name" value="CHRD"/>
    <property type="match status" value="1"/>
</dbReference>